<dbReference type="PROSITE" id="PS50111">
    <property type="entry name" value="CHEMOTAXIS_TRANSDUC_2"/>
    <property type="match status" value="1"/>
</dbReference>
<organism evidence="8 9">
    <name type="scientific">Methanofervidicoccus abyssi</name>
    <dbReference type="NCBI Taxonomy" id="2082189"/>
    <lineage>
        <taxon>Archaea</taxon>
        <taxon>Methanobacteriati</taxon>
        <taxon>Methanobacteriota</taxon>
        <taxon>Methanomada group</taxon>
        <taxon>Methanococci</taxon>
        <taxon>Methanococcales</taxon>
        <taxon>Methanofervidicoccus</taxon>
    </lineage>
</organism>
<dbReference type="AlphaFoldDB" id="A0A401HR99"/>
<dbReference type="PANTHER" id="PTHR32089">
    <property type="entry name" value="METHYL-ACCEPTING CHEMOTAXIS PROTEIN MCPB"/>
    <property type="match status" value="1"/>
</dbReference>
<reference evidence="8 9" key="1">
    <citation type="journal article" date="2019" name="Int. J. Syst. Evol. Microbiol.">
        <title>Methanofervidicoccus abyssi gen. nov., sp. nov., a hydrogenotrophic methanogen, isolated from a hydrothermal vent chimney in the Mid-Cayman Spreading Center, the Caribbean Sea.</title>
        <authorList>
            <person name="Sakai S."/>
            <person name="Takaki Y."/>
            <person name="Miyazaki M."/>
            <person name="Ogawara M."/>
            <person name="Yanagawa K."/>
            <person name="Miyazaki J."/>
            <person name="Takai K."/>
        </authorList>
    </citation>
    <scope>NUCLEOTIDE SEQUENCE [LARGE SCALE GENOMIC DNA]</scope>
    <source>
        <strain evidence="8 9">HHB</strain>
    </source>
</reference>
<keyword evidence="5" id="KW-0472">Membrane</keyword>
<dbReference type="Gene3D" id="1.10.287.950">
    <property type="entry name" value="Methyl-accepting chemotaxis protein"/>
    <property type="match status" value="1"/>
</dbReference>
<dbReference type="InterPro" id="IPR004089">
    <property type="entry name" value="MCPsignal_dom"/>
</dbReference>
<dbReference type="PROSITE" id="PS50885">
    <property type="entry name" value="HAMP"/>
    <property type="match status" value="1"/>
</dbReference>
<dbReference type="SUPFAM" id="SSF58104">
    <property type="entry name" value="Methyl-accepting chemotaxis protein (MCP) signaling domain"/>
    <property type="match status" value="1"/>
</dbReference>
<dbReference type="RefSeq" id="WP_131007754.1">
    <property type="nucleotide sequence ID" value="NZ_BFAX01000004.1"/>
</dbReference>
<dbReference type="PROSITE" id="PS51257">
    <property type="entry name" value="PROKAR_LIPOPROTEIN"/>
    <property type="match status" value="1"/>
</dbReference>
<evidence type="ECO:0000259" key="7">
    <source>
        <dbReference type="PROSITE" id="PS50885"/>
    </source>
</evidence>
<gene>
    <name evidence="8" type="ORF">MHHB_P0950</name>
</gene>
<sequence>MDISIRTKTLAVFSLLIVIAGCAGYFIIQSGNCVLENEKTLEILNRQGTLMQEITKCVLLTNMGRYECVETLKNISKEFDNNLNDLINGNPERGIPPAPDNIKQQLLKVKKLWDPFYEKIKILYTKDPKDPEFKEALEYIKDHNMEIVSGLDRIIEDLLKNLYNDTVFMNNISTIAGISIVFISILCMIFVDRLIITRLKELYRITYELSHGNLNVKPRIKFFGDEIGRVFDIVIKTIERLKEEEKRREIEREKELNRLFKGIFEVMEKVSKGDFTVKLDENVSRKDIARVINTSISKVAQLIKELREEIVRLNSEINRLKTELEKTRETSNQIADAASQVATAATDQSAKLQDITQELEETTKLIENTAQSAEEGVKAAEEVSNYSEEGVKKVENAITTMQNIANVIDELGKAIQELGEESKKINEITVLIKDIAEQTGLLALNASIEAARAGEAGRGFAVVASEIKSLAEEIGKSVDDIKKTISEIQSKIEKTVDLGLTGKDEVDKGVIAIDEVNNAFLKIKDGVYTTLEKINAIREHAEESSNNIQSALRHVQDIASISEEFAATAEELTASVEEQNSVIEEIAKSIDEIANISKDIVKSMSGFEIN</sequence>
<feature type="domain" description="Methyl-accepting transducer" evidence="6">
    <location>
        <begin position="323"/>
        <end position="580"/>
    </location>
</feature>
<evidence type="ECO:0000256" key="3">
    <source>
        <dbReference type="PROSITE-ProRule" id="PRU00284"/>
    </source>
</evidence>
<dbReference type="CDD" id="cd11386">
    <property type="entry name" value="MCP_signal"/>
    <property type="match status" value="1"/>
</dbReference>
<dbReference type="PANTHER" id="PTHR32089:SF112">
    <property type="entry name" value="LYSOZYME-LIKE PROTEIN-RELATED"/>
    <property type="match status" value="1"/>
</dbReference>
<dbReference type="GO" id="GO:0007165">
    <property type="term" value="P:signal transduction"/>
    <property type="evidence" value="ECO:0007669"/>
    <property type="project" value="UniProtKB-KW"/>
</dbReference>
<evidence type="ECO:0000256" key="2">
    <source>
        <dbReference type="ARBA" id="ARBA00029447"/>
    </source>
</evidence>
<proteinExistence type="inferred from homology"/>
<feature type="coiled-coil region" evidence="4">
    <location>
        <begin position="296"/>
        <end position="372"/>
    </location>
</feature>
<feature type="transmembrane region" description="Helical" evidence="5">
    <location>
        <begin position="168"/>
        <end position="191"/>
    </location>
</feature>
<comment type="similarity">
    <text evidence="2">Belongs to the methyl-accepting chemotaxis (MCP) protein family.</text>
</comment>
<feature type="transmembrane region" description="Helical" evidence="5">
    <location>
        <begin position="9"/>
        <end position="28"/>
    </location>
</feature>
<protein>
    <submittedName>
        <fullName evidence="8">Methyl-accepting chemotaxis protein</fullName>
    </submittedName>
</protein>
<dbReference type="Proteomes" id="UP000290527">
    <property type="component" value="Unassembled WGS sequence"/>
</dbReference>
<keyword evidence="9" id="KW-1185">Reference proteome</keyword>
<keyword evidence="4" id="KW-0175">Coiled coil</keyword>
<dbReference type="Gene3D" id="6.10.340.10">
    <property type="match status" value="1"/>
</dbReference>
<dbReference type="GO" id="GO:0016020">
    <property type="term" value="C:membrane"/>
    <property type="evidence" value="ECO:0007669"/>
    <property type="project" value="InterPro"/>
</dbReference>
<dbReference type="Pfam" id="PF00015">
    <property type="entry name" value="MCPsignal"/>
    <property type="match status" value="1"/>
</dbReference>
<evidence type="ECO:0000256" key="4">
    <source>
        <dbReference type="SAM" id="Coils"/>
    </source>
</evidence>
<evidence type="ECO:0000259" key="6">
    <source>
        <dbReference type="PROSITE" id="PS50111"/>
    </source>
</evidence>
<keyword evidence="5" id="KW-0812">Transmembrane</keyword>
<keyword evidence="1 3" id="KW-0807">Transducer</keyword>
<evidence type="ECO:0000313" key="8">
    <source>
        <dbReference type="EMBL" id="GBF36720.1"/>
    </source>
</evidence>
<comment type="caution">
    <text evidence="8">The sequence shown here is derived from an EMBL/GenBank/DDBJ whole genome shotgun (WGS) entry which is preliminary data.</text>
</comment>
<dbReference type="EMBL" id="BFAX01000004">
    <property type="protein sequence ID" value="GBF36720.1"/>
    <property type="molecule type" value="Genomic_DNA"/>
</dbReference>
<dbReference type="InterPro" id="IPR003660">
    <property type="entry name" value="HAMP_dom"/>
</dbReference>
<keyword evidence="5" id="KW-1133">Transmembrane helix</keyword>
<accession>A0A401HR99</accession>
<feature type="domain" description="HAMP" evidence="7">
    <location>
        <begin position="193"/>
        <end position="246"/>
    </location>
</feature>
<evidence type="ECO:0000256" key="1">
    <source>
        <dbReference type="ARBA" id="ARBA00023224"/>
    </source>
</evidence>
<evidence type="ECO:0000256" key="5">
    <source>
        <dbReference type="SAM" id="Phobius"/>
    </source>
</evidence>
<dbReference type="OrthoDB" id="8523at2157"/>
<dbReference type="SMART" id="SM00283">
    <property type="entry name" value="MA"/>
    <property type="match status" value="1"/>
</dbReference>
<name>A0A401HR99_9EURY</name>
<evidence type="ECO:0000313" key="9">
    <source>
        <dbReference type="Proteomes" id="UP000290527"/>
    </source>
</evidence>